<dbReference type="EMBL" id="PGCJ01001043">
    <property type="protein sequence ID" value="PLW10847.1"/>
    <property type="molecule type" value="Genomic_DNA"/>
</dbReference>
<dbReference type="PANTHER" id="PTHR45786">
    <property type="entry name" value="DNA BINDING PROTEIN-LIKE"/>
    <property type="match status" value="1"/>
</dbReference>
<gene>
    <name evidence="1" type="ORF">PCANC_25660</name>
</gene>
<dbReference type="AlphaFoldDB" id="A0A2N5SC59"/>
<dbReference type="Proteomes" id="UP000235388">
    <property type="component" value="Unassembled WGS sequence"/>
</dbReference>
<comment type="caution">
    <text evidence="1">The sequence shown here is derived from an EMBL/GenBank/DDBJ whole genome shotgun (WGS) entry which is preliminary data.</text>
</comment>
<evidence type="ECO:0000313" key="1">
    <source>
        <dbReference type="EMBL" id="PLW10847.1"/>
    </source>
</evidence>
<dbReference type="STRING" id="200324.A0A2N5SC59"/>
<sequence length="271" mass="30345">MYNNALSFTSLRANIDPSVRGQRGVHVFRISGGLTHFISSIEPVNEHGPGFSQIFVVGSGGTEEAKNQIWKATCGSGVVSQRGPQLSPALMTFLMNYMDAVNPYAKMYRLAKVVLKMNNAKTLAIQSVLKPSSDPKRYDLPAVDKVEVVIQGEGILTDKRQIVLHWKQGGLDSISDTHSAYFPLCYRLLFPLGLQQWDNLYQANTTQVFGRKITSLEWFCFLLFQRDVKFSAILAAGPLLQEFVTDAWVVVERGRLLFVKLHQEQLQAASY</sequence>
<dbReference type="OrthoDB" id="3366231at2759"/>
<proteinExistence type="predicted"/>
<reference evidence="1 2" key="1">
    <citation type="submission" date="2017-11" db="EMBL/GenBank/DDBJ databases">
        <title>De novo assembly and phasing of dikaryotic genomes from two isolates of Puccinia coronata f. sp. avenae, the causal agent of oat crown rust.</title>
        <authorList>
            <person name="Miller M.E."/>
            <person name="Zhang Y."/>
            <person name="Omidvar V."/>
            <person name="Sperschneider J."/>
            <person name="Schwessinger B."/>
            <person name="Raley C."/>
            <person name="Palmer J.M."/>
            <person name="Garnica D."/>
            <person name="Upadhyaya N."/>
            <person name="Rathjen J."/>
            <person name="Taylor J.M."/>
            <person name="Park R.F."/>
            <person name="Dodds P.N."/>
            <person name="Hirsch C.D."/>
            <person name="Kianian S.F."/>
            <person name="Figueroa M."/>
        </authorList>
    </citation>
    <scope>NUCLEOTIDE SEQUENCE [LARGE SCALE GENOMIC DNA]</scope>
    <source>
        <strain evidence="1">12NC29</strain>
    </source>
</reference>
<organism evidence="1 2">
    <name type="scientific">Puccinia coronata f. sp. avenae</name>
    <dbReference type="NCBI Taxonomy" id="200324"/>
    <lineage>
        <taxon>Eukaryota</taxon>
        <taxon>Fungi</taxon>
        <taxon>Dikarya</taxon>
        <taxon>Basidiomycota</taxon>
        <taxon>Pucciniomycotina</taxon>
        <taxon>Pucciniomycetes</taxon>
        <taxon>Pucciniales</taxon>
        <taxon>Pucciniaceae</taxon>
        <taxon>Puccinia</taxon>
    </lineage>
</organism>
<accession>A0A2N5SC59</accession>
<protein>
    <submittedName>
        <fullName evidence="1">Uncharacterized protein</fullName>
    </submittedName>
</protein>
<dbReference type="PANTHER" id="PTHR45786:SF74">
    <property type="entry name" value="ATP-DEPENDENT DNA HELICASE"/>
    <property type="match status" value="1"/>
</dbReference>
<evidence type="ECO:0000313" key="2">
    <source>
        <dbReference type="Proteomes" id="UP000235388"/>
    </source>
</evidence>
<keyword evidence="2" id="KW-1185">Reference proteome</keyword>
<name>A0A2N5SC59_9BASI</name>